<keyword evidence="2" id="KW-1185">Reference proteome</keyword>
<dbReference type="EMBL" id="VOFY01000016">
    <property type="protein sequence ID" value="KAA8584351.1"/>
    <property type="molecule type" value="Genomic_DNA"/>
</dbReference>
<reference evidence="1 2" key="1">
    <citation type="submission" date="2019-08" db="EMBL/GenBank/DDBJ databases">
        <title>A chromosome-level genome assembly, high-density linkage maps, and genome scans reveal the genomic architecture of hybrid incompatibilities underlying speciation via character displacement in darters (Percidae: Etheostominae).</title>
        <authorList>
            <person name="Moran R.L."/>
            <person name="Catchen J.M."/>
            <person name="Fuller R.C."/>
        </authorList>
    </citation>
    <scope>NUCLEOTIDE SEQUENCE [LARGE SCALE GENOMIC DNA]</scope>
    <source>
        <strain evidence="1">EspeVRDwgs_2016</strain>
        <tissue evidence="1">Muscle</tissue>
    </source>
</reference>
<gene>
    <name evidence="1" type="ORF">FQN60_008136</name>
</gene>
<evidence type="ECO:0000313" key="2">
    <source>
        <dbReference type="Proteomes" id="UP000327493"/>
    </source>
</evidence>
<comment type="caution">
    <text evidence="1">The sequence shown here is derived from an EMBL/GenBank/DDBJ whole genome shotgun (WGS) entry which is preliminary data.</text>
</comment>
<dbReference type="Proteomes" id="UP000327493">
    <property type="component" value="Chromosome 16"/>
</dbReference>
<evidence type="ECO:0000313" key="1">
    <source>
        <dbReference type="EMBL" id="KAA8584351.1"/>
    </source>
</evidence>
<name>A0A5J5CYE8_9PERO</name>
<sequence>MMDVLTSCPPKGD</sequence>
<organism evidence="1 2">
    <name type="scientific">Etheostoma spectabile</name>
    <name type="common">orangethroat darter</name>
    <dbReference type="NCBI Taxonomy" id="54343"/>
    <lineage>
        <taxon>Eukaryota</taxon>
        <taxon>Metazoa</taxon>
        <taxon>Chordata</taxon>
        <taxon>Craniata</taxon>
        <taxon>Vertebrata</taxon>
        <taxon>Euteleostomi</taxon>
        <taxon>Actinopterygii</taxon>
        <taxon>Neopterygii</taxon>
        <taxon>Teleostei</taxon>
        <taxon>Neoteleostei</taxon>
        <taxon>Acanthomorphata</taxon>
        <taxon>Eupercaria</taxon>
        <taxon>Perciformes</taxon>
        <taxon>Percoidei</taxon>
        <taxon>Percidae</taxon>
        <taxon>Etheostomatinae</taxon>
        <taxon>Etheostoma</taxon>
    </lineage>
</organism>
<protein>
    <submittedName>
        <fullName evidence="1">Uncharacterized protein</fullName>
    </submittedName>
</protein>
<proteinExistence type="predicted"/>
<accession>A0A5J5CYE8</accession>